<organism evidence="1 2">
    <name type="scientific">Riccia fluitans</name>
    <dbReference type="NCBI Taxonomy" id="41844"/>
    <lineage>
        <taxon>Eukaryota</taxon>
        <taxon>Viridiplantae</taxon>
        <taxon>Streptophyta</taxon>
        <taxon>Embryophyta</taxon>
        <taxon>Marchantiophyta</taxon>
        <taxon>Marchantiopsida</taxon>
        <taxon>Marchantiidae</taxon>
        <taxon>Marchantiales</taxon>
        <taxon>Ricciaceae</taxon>
        <taxon>Riccia</taxon>
    </lineage>
</organism>
<evidence type="ECO:0000313" key="1">
    <source>
        <dbReference type="EMBL" id="KAL2608840.1"/>
    </source>
</evidence>
<dbReference type="EMBL" id="JBHFFA010000008">
    <property type="protein sequence ID" value="KAL2608840.1"/>
    <property type="molecule type" value="Genomic_DNA"/>
</dbReference>
<dbReference type="InterPro" id="IPR050279">
    <property type="entry name" value="Plant_def-hormone_signal"/>
</dbReference>
<dbReference type="Proteomes" id="UP001605036">
    <property type="component" value="Unassembled WGS sequence"/>
</dbReference>
<keyword evidence="2" id="KW-1185">Reference proteome</keyword>
<dbReference type="PANTHER" id="PTHR31213:SF24">
    <property type="entry name" value="OS08G0374000 PROTEIN"/>
    <property type="match status" value="1"/>
</dbReference>
<dbReference type="AlphaFoldDB" id="A0ABD1XIR0"/>
<dbReference type="Gene3D" id="3.30.530.20">
    <property type="match status" value="1"/>
</dbReference>
<protein>
    <submittedName>
        <fullName evidence="1">Uncharacterized protein</fullName>
    </submittedName>
</protein>
<sequence>MQTFKPTCKAQVDLGVSVPCLWAALRDGGKLFPKIAPGFFSSIETLEGQSGEIGSITHTKFGPMPPGGEDDMSMTEQILDIDDETMTMKLAELERAHIAVGFTKWQPTIKLLPLGPDRIRLTSTVEYEAFFEIIKESS</sequence>
<proteinExistence type="predicted"/>
<gene>
    <name evidence="1" type="ORF">R1flu_027413</name>
</gene>
<dbReference type="PANTHER" id="PTHR31213">
    <property type="entry name" value="OS08G0374000 PROTEIN-RELATED"/>
    <property type="match status" value="1"/>
</dbReference>
<reference evidence="1 2" key="1">
    <citation type="submission" date="2024-09" db="EMBL/GenBank/DDBJ databases">
        <title>Chromosome-scale assembly of Riccia fluitans.</title>
        <authorList>
            <person name="Paukszto L."/>
            <person name="Sawicki J."/>
            <person name="Karawczyk K."/>
            <person name="Piernik-Szablinska J."/>
            <person name="Szczecinska M."/>
            <person name="Mazdziarz M."/>
        </authorList>
    </citation>
    <scope>NUCLEOTIDE SEQUENCE [LARGE SCALE GENOMIC DNA]</scope>
    <source>
        <strain evidence="1">Rf_01</strain>
        <tissue evidence="1">Aerial parts of the thallus</tissue>
    </source>
</reference>
<evidence type="ECO:0000313" key="2">
    <source>
        <dbReference type="Proteomes" id="UP001605036"/>
    </source>
</evidence>
<dbReference type="InterPro" id="IPR023393">
    <property type="entry name" value="START-like_dom_sf"/>
</dbReference>
<comment type="caution">
    <text evidence="1">The sequence shown here is derived from an EMBL/GenBank/DDBJ whole genome shotgun (WGS) entry which is preliminary data.</text>
</comment>
<name>A0ABD1XIR0_9MARC</name>
<dbReference type="SUPFAM" id="SSF55961">
    <property type="entry name" value="Bet v1-like"/>
    <property type="match status" value="1"/>
</dbReference>
<accession>A0ABD1XIR0</accession>